<organism evidence="1">
    <name type="scientific">hydrothermal vent metagenome</name>
    <dbReference type="NCBI Taxonomy" id="652676"/>
    <lineage>
        <taxon>unclassified sequences</taxon>
        <taxon>metagenomes</taxon>
        <taxon>ecological metagenomes</taxon>
    </lineage>
</organism>
<proteinExistence type="predicted"/>
<evidence type="ECO:0000313" key="1">
    <source>
        <dbReference type="EMBL" id="VAX26288.1"/>
    </source>
</evidence>
<dbReference type="Pfam" id="PF16119">
    <property type="entry name" value="DUF4835"/>
    <property type="match status" value="1"/>
</dbReference>
<name>A0A3B1CQL5_9ZZZZ</name>
<gene>
    <name evidence="1" type="ORF">MNBD_IGNAVI01-3192</name>
</gene>
<reference evidence="1" key="1">
    <citation type="submission" date="2018-06" db="EMBL/GenBank/DDBJ databases">
        <authorList>
            <person name="Zhirakovskaya E."/>
        </authorList>
    </citation>
    <scope>NUCLEOTIDE SEQUENCE</scope>
</reference>
<sequence length="295" mass="34233">MKKLIVILFLIITYSSSYSQELQATVQVNFEQLQTVYKENLVPFQAQVEEYLNNTKFTEQNWEWDKIQCSFNIFFTSASSETSYSAQIVITSSRPIEGSDDRSLMLSIMDNKWSFIYEKNQSMYFNPTYFDPLSSFLDFYALLIIAMDSDSYEPFGGNYAFQKALQIAVQGSSSGYAASWSLNSDNYNKRGLVEDATSATFQKIRQDYYDYHYNGLDVFSKDRHATYNNIVKIIHDIAALKKTLNRRSSYLTVFFDAKSGEITNYLMDYQDRSIFSILQKIDPAHTTKYLEAQNR</sequence>
<protein>
    <recommendedName>
        <fullName evidence="2">DUF4835 domain-containing protein</fullName>
    </recommendedName>
</protein>
<dbReference type="InterPro" id="IPR032274">
    <property type="entry name" value="DUF4835"/>
</dbReference>
<dbReference type="AlphaFoldDB" id="A0A3B1CQL5"/>
<dbReference type="EMBL" id="UOGD01000330">
    <property type="protein sequence ID" value="VAX26288.1"/>
    <property type="molecule type" value="Genomic_DNA"/>
</dbReference>
<accession>A0A3B1CQL5</accession>
<evidence type="ECO:0008006" key="2">
    <source>
        <dbReference type="Google" id="ProtNLM"/>
    </source>
</evidence>